<evidence type="ECO:0000259" key="11">
    <source>
        <dbReference type="Pfam" id="PF20255"/>
    </source>
</evidence>
<keyword evidence="7" id="KW-0175">Coiled coil</keyword>
<evidence type="ECO:0000259" key="10">
    <source>
        <dbReference type="Pfam" id="PF12359"/>
    </source>
</evidence>
<dbReference type="PANTHER" id="PTHR13367:SF34">
    <property type="match status" value="1"/>
</dbReference>
<evidence type="ECO:0000313" key="13">
    <source>
        <dbReference type="Proteomes" id="UP001150941"/>
    </source>
</evidence>
<feature type="region of interest" description="Disordered" evidence="8">
    <location>
        <begin position="129"/>
        <end position="151"/>
    </location>
</feature>
<dbReference type="InterPro" id="IPR022099">
    <property type="entry name" value="DUF3638"/>
</dbReference>
<dbReference type="Pfam" id="PF20255">
    <property type="entry name" value="DUF6606"/>
    <property type="match status" value="1"/>
</dbReference>
<reference evidence="12" key="1">
    <citation type="submission" date="2022-11" db="EMBL/GenBank/DDBJ databases">
        <authorList>
            <person name="Petersen C."/>
        </authorList>
    </citation>
    <scope>NUCLEOTIDE SEQUENCE</scope>
    <source>
        <strain evidence="12">IBT 19713</strain>
    </source>
</reference>
<dbReference type="GO" id="GO:0004843">
    <property type="term" value="F:cysteine-type deubiquitinase activity"/>
    <property type="evidence" value="ECO:0007669"/>
    <property type="project" value="UniProtKB-EC"/>
</dbReference>
<evidence type="ECO:0000256" key="1">
    <source>
        <dbReference type="ARBA" id="ARBA00000707"/>
    </source>
</evidence>
<keyword evidence="13" id="KW-1185">Reference proteome</keyword>
<dbReference type="RefSeq" id="XP_058326299.1">
    <property type="nucleotide sequence ID" value="XM_058479731.1"/>
</dbReference>
<name>A0A9W9TC95_9EURO</name>
<evidence type="ECO:0000313" key="12">
    <source>
        <dbReference type="EMBL" id="KAJ5217428.1"/>
    </source>
</evidence>
<evidence type="ECO:0000256" key="3">
    <source>
        <dbReference type="ARBA" id="ARBA00022670"/>
    </source>
</evidence>
<dbReference type="GeneID" id="83207035"/>
<evidence type="ECO:0000256" key="6">
    <source>
        <dbReference type="ARBA" id="ARBA00022807"/>
    </source>
</evidence>
<dbReference type="Pfam" id="PF12340">
    <property type="entry name" value="DUF3638"/>
    <property type="match status" value="1"/>
</dbReference>
<keyword evidence="3" id="KW-0645">Protease</keyword>
<evidence type="ECO:0000256" key="4">
    <source>
        <dbReference type="ARBA" id="ARBA00022786"/>
    </source>
</evidence>
<keyword evidence="4" id="KW-0833">Ubl conjugation pathway</keyword>
<feature type="domain" description="DUF3638" evidence="9">
    <location>
        <begin position="1989"/>
        <end position="2211"/>
    </location>
</feature>
<feature type="domain" description="DUF6606" evidence="11">
    <location>
        <begin position="22"/>
        <end position="235"/>
    </location>
</feature>
<feature type="domain" description="DUF3645" evidence="10">
    <location>
        <begin position="2334"/>
        <end position="2369"/>
    </location>
</feature>
<dbReference type="Proteomes" id="UP001150941">
    <property type="component" value="Unassembled WGS sequence"/>
</dbReference>
<dbReference type="InterPro" id="IPR051346">
    <property type="entry name" value="OTU_Deubiquitinase"/>
</dbReference>
<feature type="compositionally biased region" description="Basic and acidic residues" evidence="8">
    <location>
        <begin position="140"/>
        <end position="151"/>
    </location>
</feature>
<dbReference type="InterPro" id="IPR022105">
    <property type="entry name" value="DUF3645"/>
</dbReference>
<evidence type="ECO:0000256" key="5">
    <source>
        <dbReference type="ARBA" id="ARBA00022801"/>
    </source>
</evidence>
<proteinExistence type="predicted"/>
<evidence type="ECO:0000256" key="2">
    <source>
        <dbReference type="ARBA" id="ARBA00012759"/>
    </source>
</evidence>
<dbReference type="EMBL" id="JAPQKS010000008">
    <property type="protein sequence ID" value="KAJ5217428.1"/>
    <property type="molecule type" value="Genomic_DNA"/>
</dbReference>
<keyword evidence="6" id="KW-0788">Thiol protease</keyword>
<dbReference type="PANTHER" id="PTHR13367">
    <property type="entry name" value="UBIQUITIN THIOESTERASE"/>
    <property type="match status" value="1"/>
</dbReference>
<organism evidence="12 13">
    <name type="scientific">Penicillium chermesinum</name>
    <dbReference type="NCBI Taxonomy" id="63820"/>
    <lineage>
        <taxon>Eukaryota</taxon>
        <taxon>Fungi</taxon>
        <taxon>Dikarya</taxon>
        <taxon>Ascomycota</taxon>
        <taxon>Pezizomycotina</taxon>
        <taxon>Eurotiomycetes</taxon>
        <taxon>Eurotiomycetidae</taxon>
        <taxon>Eurotiales</taxon>
        <taxon>Aspergillaceae</taxon>
        <taxon>Penicillium</taxon>
    </lineage>
</organism>
<dbReference type="Pfam" id="PF12359">
    <property type="entry name" value="DUF3645"/>
    <property type="match status" value="1"/>
</dbReference>
<evidence type="ECO:0000256" key="8">
    <source>
        <dbReference type="SAM" id="MobiDB-lite"/>
    </source>
</evidence>
<dbReference type="EC" id="3.4.19.12" evidence="2"/>
<reference evidence="12" key="2">
    <citation type="journal article" date="2023" name="IMA Fungus">
        <title>Comparative genomic study of the Penicillium genus elucidates a diverse pangenome and 15 lateral gene transfer events.</title>
        <authorList>
            <person name="Petersen C."/>
            <person name="Sorensen T."/>
            <person name="Nielsen M.R."/>
            <person name="Sondergaard T.E."/>
            <person name="Sorensen J.L."/>
            <person name="Fitzpatrick D.A."/>
            <person name="Frisvad J.C."/>
            <person name="Nielsen K.L."/>
        </authorList>
    </citation>
    <scope>NUCLEOTIDE SEQUENCE</scope>
    <source>
        <strain evidence="12">IBT 19713</strain>
    </source>
</reference>
<protein>
    <recommendedName>
        <fullName evidence="2">ubiquitinyl hydrolase 1</fullName>
        <ecNumber evidence="2">3.4.19.12</ecNumber>
    </recommendedName>
</protein>
<sequence length="2682" mass="304651">MWSLTHFMASKRTSPSADREIVTRASRMIIRLRHLHDKNGELDQMQLEKAVKQLESEEQNAAILISQVESTTSFECFELSPTNEATMSTNGRLTRVFPGPTLIFDSGVFYEQDLRKMVTQTVVRMSEQTVAGTKPKAKKANQEHDEDRDTTDPKVVVDFFTNTLRPLCTESANPQIEKHTREEVLWKDCRSPWHRSALWLLIRVALQLVLFRSSGGQESHRLYKEFMVFLMSSIVKRASEQGSSEMVHLMMVKTARRILKLNLGVAPAWFNTVQKILDDASRKSNLEWRGIINRCEKPIDLDGLQYLNFGKDIQCELPQLDKYLMDLSSRGDGTSQKEFHPSAQLVQFNPRRLPTVVRSCPPEYLVQNLCALENWVEFHLDAWMEANLEHSNTCKEVGDLIAEYHRTASRHYSQNPEAISMMLLTLYELWIACDKAALHSLPLLRDYDALVPADCLSSLLLPFKSQMIRLANVEKYLEERQRHLRYPGSNIFRDFGTRNSFSVRYFDQSTEHQHLLQMIEQRASHEREQKKTELRDKHEKYTRLMREASQIECEMEEILVDRRLRIYETQHSRSCPCHNLKSQAKSISINTHEWPLPRDPLRTKSIVFELRVPDCFVAWRDSTLYVLRDCLGFKYTAPERPGSECLLTAYKQLAPFLRRGRAQRISVLSQKKPHERTHRHNKSVINVTEKDVCLNHGPHFQYFDKETGYFVDDLEKTPEVETTCGYQLPEESHALQRFLCRPSAQPHGPSPNTVIATQHVTPATMSLNEYRSLASIPLGLEIQWQNILLELTTPSIDLKKVETTFFIRQVTNQAGSPSAESWMRIGHAILKDCNFTAKALASIQQATERIKENWNMIHGLDALIQIALKISSLSPSSDERGRFFAHLQSMRHIAFGWIQSVKQKASQEVHDAIKTELLAKSVHIALVCAATFDADDLAGSFALSSEVSIFLQCCMAIWNGRVSLSLTPGSLLSILFHRWQVLCYRSHPFLSRRCSVGPESPMNSAIQRVWAAYPGNACWAEISQFIPYWLHAVLPSRSTSSIGVQVHYNLLTGELLVDGLALARLPCDYESSTTYRMLFGRSQLDVMPSDIPGMEFSCQQEYSGYTVHLGKAANRGSSQGDISINASKDGQTWEFVPQSVFSGHFPDEFVDKYAHWYATGRGIVEFRPLESPWSSSDQLWRLRKSKHEHKWCLENPEFFLTWSLSQTAKALAQVFEPLEQSSKIHCFLGKSNGKSDPMLHIDIPRLRLGFSLSEKSTSIHCRQYPDTLIDVKQGCGSLVGLRNRLFLVNPCSGDRLVLIPEGDLSWSANKGHVQTSVAWQPTSRVHAFSIDEQLGRLVDNGSMQSKLFLAYIHALTSYFLPDPLTKRTGTEQALTILRSASVRSFDRLRPDDSAILTKIAALTPQREFYPKNEKVMQSIQWKHSIYSLSQHPSFYEEVAAIREQNLQTYFYYPETGLHNPSLPNMNCGLLDRDRARSSSFRISGFGAEDYTKKHDRQYKGRDGRRSSVESARVLTISQALCGGVFRTQELGEAEWLDRIWRFLSAASEMRSSATGFDASELRYSAEWAYQAYGFIAKNWCAIHRSVASEQRRVNKYQLMIWLSTVAYLTDLDLIVLETIASLFLAPELLCDYHARGGMFDLTKGFKWDSTAVNNFIQSGKLSSTPEDVMGILPRESYKSFTSRIRSLRSSRQNEACQVTLSDLSRQWPTRSPSRPASPPTLTLERYLDFQKIIAHVSKLFHHWSDNSMFRERLEGIIRRLAQKPSQQFYQRSYPPLPPPARISTHNGFISFDDLLPKSPSLGVAKPALRSFVQTSHQANKRGCDISDLVTSLKPHATSEYEQKYIRRLQSSVESLEHTRKQSSFSIPHEKVQGCIEAYHEACEKYVKDMFSAIVSWLQPPILPGEQSTSRTSRVSSMDTLFTVNHAPRLSPMLFIEQLNRHRWPCLSDAWRRAFIEYGISITMLQKAKRLRALAGSPHDHLKELANPGHGNWDPFERPENLLLEIENGILIRDNQADIAETMIGTSSAHNVVLQLNMGDGKSSVVVPMVAAALADGRCLSRVFTPKPQSRQMHEMLVGKLGGLLGRRLYHLPFSRSLKLGEAEADHIYRMCRECISTGGVMLVQPEHILSLKLMSLECFISGKPEVGRSLLRTLRIFDEHGRDVIDESDENFSVKFELIYSMGAQQPVEFAPQRWTLIQKVLQLAWRFASKVDLSQPGSIEVLKQENGGFPRIRVLDQRADRALVQQIAEHICEHGIEYLPISRQPQSVRKAVLAYIVDPQPTVESISSVENDEDGLWSETFRDGLLLLRGLFAGGVLPFCLGQKRWRVNYGPDPHRQPPTRLAVPYRAKDSPSLRSEFSHPDVVILLTCLHYYYNGLTDDDLALAFEDLVKCDEADAEYQTWAKDAPLLAPAYRRLAGVNLDDQQLCVHSIFPALRFSKAAVDYFLAHVVFPREMKEFPEKLSASGWDIGELKKNPAVGFSGTNDSRQTLPLSVEQLDRPEQNHTNALVLEHLLRAENSAVDIPARGGEGNTDAQVLLKLVTRLDRSTRVILDVGAQVLELSNLEVAKTWLAMVPHDDHARAVVFVDDQHNICVVDRSGRVEALQTSPFARQMDACLVFLDEAHTRGIDLKLPVHYRAAVTLGMGITKDKLVQGSSTLLLRPGGGDGSVRKENMKRKTKST</sequence>
<dbReference type="InterPro" id="IPR046541">
    <property type="entry name" value="DUF6606"/>
</dbReference>
<evidence type="ECO:0000259" key="9">
    <source>
        <dbReference type="Pfam" id="PF12340"/>
    </source>
</evidence>
<feature type="region of interest" description="Disordered" evidence="8">
    <location>
        <begin position="2663"/>
        <end position="2682"/>
    </location>
</feature>
<comment type="caution">
    <text evidence="12">The sequence shown here is derived from an EMBL/GenBank/DDBJ whole genome shotgun (WGS) entry which is preliminary data.</text>
</comment>
<accession>A0A9W9TC95</accession>
<feature type="coiled-coil region" evidence="7">
    <location>
        <begin position="527"/>
        <end position="554"/>
    </location>
</feature>
<keyword evidence="5" id="KW-0378">Hydrolase</keyword>
<comment type="catalytic activity">
    <reaction evidence="1">
        <text>Thiol-dependent hydrolysis of ester, thioester, amide, peptide and isopeptide bonds formed by the C-terminal Gly of ubiquitin (a 76-residue protein attached to proteins as an intracellular targeting signal).</text>
        <dbReference type="EC" id="3.4.19.12"/>
    </reaction>
</comment>
<evidence type="ECO:0000256" key="7">
    <source>
        <dbReference type="SAM" id="Coils"/>
    </source>
</evidence>
<gene>
    <name evidence="12" type="ORF">N7468_010436</name>
</gene>
<dbReference type="OrthoDB" id="3182339at2759"/>
<dbReference type="GO" id="GO:0006508">
    <property type="term" value="P:proteolysis"/>
    <property type="evidence" value="ECO:0007669"/>
    <property type="project" value="UniProtKB-KW"/>
</dbReference>